<protein>
    <submittedName>
        <fullName evidence="1">(Mediterranean fruit fly) hypothetical protein</fullName>
    </submittedName>
</protein>
<keyword evidence="2" id="KW-1185">Reference proteome</keyword>
<dbReference type="EMBL" id="CAJHJT010000056">
    <property type="protein sequence ID" value="CAD7011621.1"/>
    <property type="molecule type" value="Genomic_DNA"/>
</dbReference>
<organism evidence="1 2">
    <name type="scientific">Ceratitis capitata</name>
    <name type="common">Mediterranean fruit fly</name>
    <name type="synonym">Tephritis capitata</name>
    <dbReference type="NCBI Taxonomy" id="7213"/>
    <lineage>
        <taxon>Eukaryota</taxon>
        <taxon>Metazoa</taxon>
        <taxon>Ecdysozoa</taxon>
        <taxon>Arthropoda</taxon>
        <taxon>Hexapoda</taxon>
        <taxon>Insecta</taxon>
        <taxon>Pterygota</taxon>
        <taxon>Neoptera</taxon>
        <taxon>Endopterygota</taxon>
        <taxon>Diptera</taxon>
        <taxon>Brachycera</taxon>
        <taxon>Muscomorpha</taxon>
        <taxon>Tephritoidea</taxon>
        <taxon>Tephritidae</taxon>
        <taxon>Ceratitis</taxon>
        <taxon>Ceratitis</taxon>
    </lineage>
</organism>
<evidence type="ECO:0000313" key="1">
    <source>
        <dbReference type="EMBL" id="CAD7011621.1"/>
    </source>
</evidence>
<evidence type="ECO:0000313" key="2">
    <source>
        <dbReference type="Proteomes" id="UP000606786"/>
    </source>
</evidence>
<dbReference type="AlphaFoldDB" id="A0A811V9K0"/>
<proteinExistence type="predicted"/>
<gene>
    <name evidence="1" type="ORF">CCAP1982_LOCUS19709</name>
</gene>
<dbReference type="Proteomes" id="UP000606786">
    <property type="component" value="Unassembled WGS sequence"/>
</dbReference>
<comment type="caution">
    <text evidence="1">The sequence shown here is derived from an EMBL/GenBank/DDBJ whole genome shotgun (WGS) entry which is preliminary data.</text>
</comment>
<accession>A0A811V9K0</accession>
<name>A0A811V9K0_CERCA</name>
<reference evidence="1" key="1">
    <citation type="submission" date="2020-11" db="EMBL/GenBank/DDBJ databases">
        <authorList>
            <person name="Whitehead M."/>
        </authorList>
    </citation>
    <scope>NUCLEOTIDE SEQUENCE</scope>
    <source>
        <strain evidence="1">EGII</strain>
    </source>
</reference>
<sequence length="252" mass="28331">MKLDLKEEHKFNKSFLEINHMNKCSFERLNYVGWSYSPTTVATTITTTNKTNTTYQKTNNIIDLNSYYANYTNNYGYICEISPKSIADTVDEGNSNSDLREIEVVSNVPQLAWTFRPPKQGENLCGNESTLEERSSGIYEEVNIADLYEGKNKPNQNIDINSLSYKYANDLDDKSSNVSSGNVISSDAYVNVNANANVNANVNCRNVISSMQNAQNLCKLNTTHEIAEDNNYAVILSSCKPLKFSFASEWLV</sequence>